<dbReference type="EMBL" id="REFH01000011">
    <property type="protein sequence ID" value="RMA73067.1"/>
    <property type="molecule type" value="Genomic_DNA"/>
</dbReference>
<dbReference type="AlphaFoldDB" id="A0A3L9ZLL5"/>
<name>A0A3L9ZLL5_9FLAO</name>
<organism evidence="1 2">
    <name type="scientific">Flavobacterium weaverense</name>
    <dbReference type="NCBI Taxonomy" id="271156"/>
    <lineage>
        <taxon>Bacteria</taxon>
        <taxon>Pseudomonadati</taxon>
        <taxon>Bacteroidota</taxon>
        <taxon>Flavobacteriia</taxon>
        <taxon>Flavobacteriales</taxon>
        <taxon>Flavobacteriaceae</taxon>
        <taxon>Flavobacterium</taxon>
    </lineage>
</organism>
<gene>
    <name evidence="1" type="ORF">BC961_2669</name>
</gene>
<proteinExistence type="predicted"/>
<sequence length="79" mass="9253">MSNKLILRIWHSLVLISCVSNNNSSFCSFTKIGLIFKYFGLIFKACFQKKECNFGKYLIMIVLNKRQDFETLKYLSRGT</sequence>
<evidence type="ECO:0000313" key="2">
    <source>
        <dbReference type="Proteomes" id="UP000280368"/>
    </source>
</evidence>
<evidence type="ECO:0000313" key="1">
    <source>
        <dbReference type="EMBL" id="RMA73067.1"/>
    </source>
</evidence>
<comment type="caution">
    <text evidence="1">The sequence shown here is derived from an EMBL/GenBank/DDBJ whole genome shotgun (WGS) entry which is preliminary data.</text>
</comment>
<keyword evidence="2" id="KW-1185">Reference proteome</keyword>
<protein>
    <submittedName>
        <fullName evidence="1">Uncharacterized protein</fullName>
    </submittedName>
</protein>
<reference evidence="1 2" key="1">
    <citation type="submission" date="2018-10" db="EMBL/GenBank/DDBJ databases">
        <title>Genomic Encyclopedia of Archaeal and Bacterial Type Strains, Phase II (KMG-II): from individual species to whole genera.</title>
        <authorList>
            <person name="Goeker M."/>
        </authorList>
    </citation>
    <scope>NUCLEOTIDE SEQUENCE [LARGE SCALE GENOMIC DNA]</scope>
    <source>
        <strain evidence="1 2">DSM 19727</strain>
    </source>
</reference>
<accession>A0A3L9ZLL5</accession>
<dbReference type="Proteomes" id="UP000280368">
    <property type="component" value="Unassembled WGS sequence"/>
</dbReference>